<accession>A0ABD3RWJ1</accession>
<organism evidence="1 2">
    <name type="scientific">Cyclostephanos tholiformis</name>
    <dbReference type="NCBI Taxonomy" id="382380"/>
    <lineage>
        <taxon>Eukaryota</taxon>
        <taxon>Sar</taxon>
        <taxon>Stramenopiles</taxon>
        <taxon>Ochrophyta</taxon>
        <taxon>Bacillariophyta</taxon>
        <taxon>Coscinodiscophyceae</taxon>
        <taxon>Thalassiosirophycidae</taxon>
        <taxon>Stephanodiscales</taxon>
        <taxon>Stephanodiscaceae</taxon>
        <taxon>Cyclostephanos</taxon>
    </lineage>
</organism>
<dbReference type="EMBL" id="JALLPB020000141">
    <property type="protein sequence ID" value="KAL3816594.1"/>
    <property type="molecule type" value="Genomic_DNA"/>
</dbReference>
<proteinExistence type="predicted"/>
<dbReference type="AlphaFoldDB" id="A0ABD3RWJ1"/>
<reference evidence="1 2" key="1">
    <citation type="submission" date="2024-10" db="EMBL/GenBank/DDBJ databases">
        <title>Updated reference genomes for cyclostephanoid diatoms.</title>
        <authorList>
            <person name="Roberts W.R."/>
            <person name="Alverson A.J."/>
        </authorList>
    </citation>
    <scope>NUCLEOTIDE SEQUENCE [LARGE SCALE GENOMIC DNA]</scope>
    <source>
        <strain evidence="1 2">AJA228-03</strain>
    </source>
</reference>
<evidence type="ECO:0000313" key="1">
    <source>
        <dbReference type="EMBL" id="KAL3816594.1"/>
    </source>
</evidence>
<name>A0ABD3RWJ1_9STRA</name>
<keyword evidence="2" id="KW-1185">Reference proteome</keyword>
<gene>
    <name evidence="1" type="ORF">ACHAXA_001497</name>
</gene>
<dbReference type="Proteomes" id="UP001530377">
    <property type="component" value="Unassembled WGS sequence"/>
</dbReference>
<comment type="caution">
    <text evidence="1">The sequence shown here is derived from an EMBL/GenBank/DDBJ whole genome shotgun (WGS) entry which is preliminary data.</text>
</comment>
<protein>
    <submittedName>
        <fullName evidence="1">Uncharacterized protein</fullName>
    </submittedName>
</protein>
<evidence type="ECO:0000313" key="2">
    <source>
        <dbReference type="Proteomes" id="UP001530377"/>
    </source>
</evidence>
<sequence>MGHCDQSTATITVAAIPEETTAIPEETTAMTAATMPTFPQDETTTTAATQFIPEQYYYPIHGGGVVICVAAKPYPTNVELYVDICECCEQQKCTINMDHCNLQMLTSDSIEETNNSDMSMVKSSAFWFPDIQADGDKSAFWFPDIHADGNKCIFGEDYDSWMATDQYRASLLFDTEDECCQQHKCDPGIVSRVDVVTFIDEDFDNDQQTLPLTNGGTTTHIADWDRTTSKSVSGKHSLRSGDLNGSRGKSSDFNLKIDSWFGGYIEFVYNAEVSEPFDYFQFKIDGEVKLEEYSPSDGWKKFSVSVPAGLHEISFHVIALDVKLKMQRGANVAQYGSGFVYLDDLQFKPLI</sequence>